<gene>
    <name evidence="14" type="primary">ATP8</name>
</gene>
<keyword evidence="11 13" id="KW-0472">Membrane</keyword>
<keyword evidence="8 13" id="KW-1133">Transmembrane helix</keyword>
<evidence type="ECO:0000256" key="11">
    <source>
        <dbReference type="ARBA" id="ARBA00023136"/>
    </source>
</evidence>
<evidence type="ECO:0000256" key="12">
    <source>
        <dbReference type="RuleBase" id="RU003661"/>
    </source>
</evidence>
<feature type="transmembrane region" description="Helical" evidence="13">
    <location>
        <begin position="6"/>
        <end position="30"/>
    </location>
</feature>
<sequence length="51" mass="6341">MPQMAPMWWLSIMITTAMIMMIFITINYFIMTKLMMKKTTDFKLKKMNWKW</sequence>
<evidence type="ECO:0000256" key="2">
    <source>
        <dbReference type="ARBA" id="ARBA00008892"/>
    </source>
</evidence>
<name>A0A346RNI9_9HEMI</name>
<geneLocation type="mitochondrion" evidence="14"/>
<keyword evidence="10 12" id="KW-0496">Mitochondrion</keyword>
<dbReference type="GO" id="GO:0045259">
    <property type="term" value="C:proton-transporting ATP synthase complex"/>
    <property type="evidence" value="ECO:0007669"/>
    <property type="project" value="UniProtKB-KW"/>
</dbReference>
<keyword evidence="6 12" id="KW-0812">Transmembrane</keyword>
<evidence type="ECO:0000256" key="3">
    <source>
        <dbReference type="ARBA" id="ARBA00011291"/>
    </source>
</evidence>
<evidence type="ECO:0000256" key="4">
    <source>
        <dbReference type="ARBA" id="ARBA00022448"/>
    </source>
</evidence>
<keyword evidence="7 12" id="KW-0375">Hydrogen ion transport</keyword>
<protein>
    <recommendedName>
        <fullName evidence="12">ATP synthase complex subunit 8</fullName>
    </recommendedName>
</protein>
<keyword evidence="4 12" id="KW-0813">Transport</keyword>
<dbReference type="GO" id="GO:0015078">
    <property type="term" value="F:proton transmembrane transporter activity"/>
    <property type="evidence" value="ECO:0007669"/>
    <property type="project" value="InterPro"/>
</dbReference>
<proteinExistence type="inferred from homology"/>
<evidence type="ECO:0000256" key="6">
    <source>
        <dbReference type="ARBA" id="ARBA00022692"/>
    </source>
</evidence>
<evidence type="ECO:0000256" key="8">
    <source>
        <dbReference type="ARBA" id="ARBA00022989"/>
    </source>
</evidence>
<reference evidence="14" key="1">
    <citation type="submission" date="2017-08" db="EMBL/GenBank/DDBJ databases">
        <title>The complete mitochondrial genome of Pellucidus guizhouensis sp. nov (Hemiptera: Cicadellidae: Deltocephalinae).</title>
        <authorList>
            <person name="Xing J.C."/>
            <person name="Wang J.J."/>
        </authorList>
    </citation>
    <scope>NUCLEOTIDE SEQUENCE</scope>
</reference>
<evidence type="ECO:0000256" key="10">
    <source>
        <dbReference type="ARBA" id="ARBA00023128"/>
    </source>
</evidence>
<evidence type="ECO:0000256" key="9">
    <source>
        <dbReference type="ARBA" id="ARBA00023065"/>
    </source>
</evidence>
<organism evidence="14">
    <name type="scientific">Cicadellidae gen. sp. 1 JCX-2018</name>
    <dbReference type="NCBI Taxonomy" id="2306300"/>
    <lineage>
        <taxon>Eukaryota</taxon>
        <taxon>Metazoa</taxon>
        <taxon>Ecdysozoa</taxon>
        <taxon>Arthropoda</taxon>
        <taxon>Hexapoda</taxon>
        <taxon>Insecta</taxon>
        <taxon>Pterygota</taxon>
        <taxon>Neoptera</taxon>
        <taxon>Paraneoptera</taxon>
        <taxon>Hemiptera</taxon>
        <taxon>Auchenorrhyncha</taxon>
        <taxon>Membracoidea</taxon>
        <taxon>Cicadellidae</taxon>
    </lineage>
</organism>
<dbReference type="AlphaFoldDB" id="A0A346RNI9"/>
<comment type="subunit">
    <text evidence="3">F-type ATPases have 2 components, CF(1) - the catalytic core - and CF(0) - the membrane proton channel.</text>
</comment>
<dbReference type="GO" id="GO:0015986">
    <property type="term" value="P:proton motive force-driven ATP synthesis"/>
    <property type="evidence" value="ECO:0007669"/>
    <property type="project" value="InterPro"/>
</dbReference>
<evidence type="ECO:0000313" key="14">
    <source>
        <dbReference type="EMBL" id="AXS67636.1"/>
    </source>
</evidence>
<accession>A0A346RNI9</accession>
<dbReference type="GO" id="GO:0031966">
    <property type="term" value="C:mitochondrial membrane"/>
    <property type="evidence" value="ECO:0007669"/>
    <property type="project" value="UniProtKB-SubCell"/>
</dbReference>
<dbReference type="InterPro" id="IPR001421">
    <property type="entry name" value="ATP8_metazoa"/>
</dbReference>
<keyword evidence="9 12" id="KW-0406">Ion transport</keyword>
<evidence type="ECO:0000256" key="1">
    <source>
        <dbReference type="ARBA" id="ARBA00004304"/>
    </source>
</evidence>
<evidence type="ECO:0000256" key="13">
    <source>
        <dbReference type="SAM" id="Phobius"/>
    </source>
</evidence>
<comment type="similarity">
    <text evidence="2 12">Belongs to the ATPase protein 8 family.</text>
</comment>
<dbReference type="Pfam" id="PF00895">
    <property type="entry name" value="ATP-synt_8"/>
    <property type="match status" value="1"/>
</dbReference>
<evidence type="ECO:0000256" key="7">
    <source>
        <dbReference type="ARBA" id="ARBA00022781"/>
    </source>
</evidence>
<dbReference type="EMBL" id="MF784429">
    <property type="protein sequence ID" value="AXS67636.1"/>
    <property type="molecule type" value="Genomic_DNA"/>
</dbReference>
<evidence type="ECO:0000256" key="5">
    <source>
        <dbReference type="ARBA" id="ARBA00022547"/>
    </source>
</evidence>
<comment type="subcellular location">
    <subcellularLocation>
        <location evidence="1 12">Mitochondrion membrane</location>
        <topology evidence="1 12">Single-pass membrane protein</topology>
    </subcellularLocation>
</comment>
<keyword evidence="5 12" id="KW-0138">CF(0)</keyword>